<name>A0ABS5HIA6_9BACT</name>
<keyword evidence="4" id="KW-1003">Cell membrane</keyword>
<feature type="transmembrane region" description="Helical" evidence="8">
    <location>
        <begin position="160"/>
        <end position="180"/>
    </location>
</feature>
<feature type="transmembrane region" description="Helical" evidence="8">
    <location>
        <begin position="91"/>
        <end position="111"/>
    </location>
</feature>
<keyword evidence="6 8" id="KW-1133">Transmembrane helix</keyword>
<keyword evidence="5 8" id="KW-0812">Transmembrane</keyword>
<feature type="transmembrane region" description="Helical" evidence="8">
    <location>
        <begin position="276"/>
        <end position="300"/>
    </location>
</feature>
<comment type="subcellular location">
    <subcellularLocation>
        <location evidence="1">Cell membrane</location>
        <topology evidence="1">Multi-pass membrane protein</topology>
    </subcellularLocation>
</comment>
<evidence type="ECO:0000313" key="9">
    <source>
        <dbReference type="EMBL" id="MBR8464004.1"/>
    </source>
</evidence>
<accession>A0ABS5HIA6</accession>
<dbReference type="RefSeq" id="WP_212142003.1">
    <property type="nucleotide sequence ID" value="NZ_JAGSSW010000004.1"/>
</dbReference>
<keyword evidence="10" id="KW-1185">Reference proteome</keyword>
<evidence type="ECO:0000256" key="8">
    <source>
        <dbReference type="SAM" id="Phobius"/>
    </source>
</evidence>
<evidence type="ECO:0000256" key="3">
    <source>
        <dbReference type="ARBA" id="ARBA00022448"/>
    </source>
</evidence>
<reference evidence="9 10" key="1">
    <citation type="submission" date="2021-04" db="EMBL/GenBank/DDBJ databases">
        <title>Molecular and phenotypic characterization and identification of bacterial isolates recovered from the Anatolian ground squirrels (Spermophilus xanthoprymnus) and which have the potential to form a new species in the Campylobacter genus.</title>
        <authorList>
            <person name="Aydin F."/>
            <person name="Abay S."/>
            <person name="Kayman T."/>
            <person name="Karakaya E."/>
            <person name="Mustak H.K."/>
            <person name="Mustak I.B."/>
            <person name="Bilgin N."/>
            <person name="Duzler A."/>
            <person name="Sahin O."/>
            <person name="Guran O."/>
            <person name="Saticioglu I.B."/>
        </authorList>
    </citation>
    <scope>NUCLEOTIDE SEQUENCE [LARGE SCALE GENOMIC DNA]</scope>
    <source>
        <strain evidence="10">faydin-G24</strain>
    </source>
</reference>
<dbReference type="Proteomes" id="UP000682951">
    <property type="component" value="Unassembled WGS sequence"/>
</dbReference>
<feature type="transmembrane region" description="Helical" evidence="8">
    <location>
        <begin position="249"/>
        <end position="269"/>
    </location>
</feature>
<comment type="similarity">
    <text evidence="2">Belongs to the auxin efflux carrier (TC 2.A.69) family.</text>
</comment>
<feature type="transmembrane region" description="Helical" evidence="8">
    <location>
        <begin position="219"/>
        <end position="243"/>
    </location>
</feature>
<evidence type="ECO:0000256" key="1">
    <source>
        <dbReference type="ARBA" id="ARBA00004651"/>
    </source>
</evidence>
<organism evidence="9 10">
    <name type="scientific">Campylobacter anatolicus</name>
    <dbReference type="NCBI Taxonomy" id="2829105"/>
    <lineage>
        <taxon>Bacteria</taxon>
        <taxon>Pseudomonadati</taxon>
        <taxon>Campylobacterota</taxon>
        <taxon>Epsilonproteobacteria</taxon>
        <taxon>Campylobacterales</taxon>
        <taxon>Campylobacteraceae</taxon>
        <taxon>Campylobacter</taxon>
    </lineage>
</organism>
<feature type="transmembrane region" description="Helical" evidence="8">
    <location>
        <begin position="6"/>
        <end position="22"/>
    </location>
</feature>
<evidence type="ECO:0000256" key="7">
    <source>
        <dbReference type="ARBA" id="ARBA00023136"/>
    </source>
</evidence>
<comment type="caution">
    <text evidence="9">The sequence shown here is derived from an EMBL/GenBank/DDBJ whole genome shotgun (WGS) entry which is preliminary data.</text>
</comment>
<feature type="transmembrane region" description="Helical" evidence="8">
    <location>
        <begin position="59"/>
        <end position="84"/>
    </location>
</feature>
<evidence type="ECO:0000256" key="6">
    <source>
        <dbReference type="ARBA" id="ARBA00022989"/>
    </source>
</evidence>
<gene>
    <name evidence="9" type="ORF">KDD93_05390</name>
</gene>
<feature type="transmembrane region" description="Helical" evidence="8">
    <location>
        <begin position="186"/>
        <end position="207"/>
    </location>
</feature>
<feature type="transmembrane region" description="Helical" evidence="8">
    <location>
        <begin position="29"/>
        <end position="47"/>
    </location>
</feature>
<evidence type="ECO:0000313" key="10">
    <source>
        <dbReference type="Proteomes" id="UP000682951"/>
    </source>
</evidence>
<dbReference type="EMBL" id="JAGSSW010000004">
    <property type="protein sequence ID" value="MBR8464004.1"/>
    <property type="molecule type" value="Genomic_DNA"/>
</dbReference>
<keyword evidence="3" id="KW-0813">Transport</keyword>
<evidence type="ECO:0000256" key="4">
    <source>
        <dbReference type="ARBA" id="ARBA00022475"/>
    </source>
</evidence>
<dbReference type="PANTHER" id="PTHR36838:SF1">
    <property type="entry name" value="SLR1864 PROTEIN"/>
    <property type="match status" value="1"/>
</dbReference>
<dbReference type="InterPro" id="IPR004776">
    <property type="entry name" value="Mem_transp_PIN-like"/>
</dbReference>
<dbReference type="Pfam" id="PF03547">
    <property type="entry name" value="Mem_trans"/>
    <property type="match status" value="1"/>
</dbReference>
<dbReference type="PANTHER" id="PTHR36838">
    <property type="entry name" value="AUXIN EFFLUX CARRIER FAMILY PROTEIN"/>
    <property type="match status" value="1"/>
</dbReference>
<sequence length="302" mass="32856">MNLIPLFSIFVMISTGFFAKKVKIVETKHSVIFVDFVLCFAIPALVFDKIYHVTIDTTLINSIATGFLSSIFGGTLALVLGCLFKFSRATIVSMVMLSIFGNTLFVGLPVLQGFFGDEVLNEVIFYDQLATAIPLSILGPLILSFGASEKVSLFANAVKILKFPPFIALICAFMLKGFYIPDFIFAPLRMFSGAITPIALFAIGIGLSFNSIRSSYKGLFIVIFCKMISPALFIIAVINIFSIHIDTKWIVAIFQASMPPMVLASAMIMKAGLDSSLAISSVAMGVTFSFVSLPVLFYIFGV</sequence>
<protein>
    <submittedName>
        <fullName evidence="9">AEC family transporter</fullName>
    </submittedName>
</protein>
<dbReference type="Gene3D" id="1.20.1530.20">
    <property type="match status" value="1"/>
</dbReference>
<keyword evidence="7 8" id="KW-0472">Membrane</keyword>
<evidence type="ECO:0000256" key="5">
    <source>
        <dbReference type="ARBA" id="ARBA00022692"/>
    </source>
</evidence>
<dbReference type="InterPro" id="IPR038770">
    <property type="entry name" value="Na+/solute_symporter_sf"/>
</dbReference>
<proteinExistence type="inferred from homology"/>
<evidence type="ECO:0000256" key="2">
    <source>
        <dbReference type="ARBA" id="ARBA00010145"/>
    </source>
</evidence>
<feature type="transmembrane region" description="Helical" evidence="8">
    <location>
        <begin position="123"/>
        <end position="148"/>
    </location>
</feature>